<dbReference type="EMBL" id="CM017613">
    <property type="protein sequence ID" value="TYI33981.1"/>
    <property type="molecule type" value="Genomic_DNA"/>
</dbReference>
<protein>
    <submittedName>
        <fullName evidence="2">Uncharacterized protein</fullName>
    </submittedName>
</protein>
<keyword evidence="3" id="KW-1185">Reference proteome</keyword>
<dbReference type="AlphaFoldDB" id="A0A5D2QZD8"/>
<proteinExistence type="predicted"/>
<accession>A0A5D2QZD8</accession>
<keyword evidence="1" id="KW-0472">Membrane</keyword>
<organism evidence="2 3">
    <name type="scientific">Gossypium tomentosum</name>
    <name type="common">Hawaiian cotton</name>
    <name type="synonym">Gossypium sandvicense</name>
    <dbReference type="NCBI Taxonomy" id="34277"/>
    <lineage>
        <taxon>Eukaryota</taxon>
        <taxon>Viridiplantae</taxon>
        <taxon>Streptophyta</taxon>
        <taxon>Embryophyta</taxon>
        <taxon>Tracheophyta</taxon>
        <taxon>Spermatophyta</taxon>
        <taxon>Magnoliopsida</taxon>
        <taxon>eudicotyledons</taxon>
        <taxon>Gunneridae</taxon>
        <taxon>Pentapetalae</taxon>
        <taxon>rosids</taxon>
        <taxon>malvids</taxon>
        <taxon>Malvales</taxon>
        <taxon>Malvaceae</taxon>
        <taxon>Malvoideae</taxon>
        <taxon>Gossypium</taxon>
    </lineage>
</organism>
<evidence type="ECO:0000256" key="1">
    <source>
        <dbReference type="SAM" id="Phobius"/>
    </source>
</evidence>
<evidence type="ECO:0000313" key="2">
    <source>
        <dbReference type="EMBL" id="TYI33981.1"/>
    </source>
</evidence>
<dbReference type="Proteomes" id="UP000322667">
    <property type="component" value="Chromosome A04"/>
</dbReference>
<keyword evidence="1" id="KW-1133">Transmembrane helix</keyword>
<feature type="transmembrane region" description="Helical" evidence="1">
    <location>
        <begin position="15"/>
        <end position="33"/>
    </location>
</feature>
<sequence length="123" mass="14503">MKRKNKSKEKGTKKLEITFTILISFSLFYMRVLRKKKGRPLQSLYSWLYSRNRKRIKQNAMFLFLFLLLYSFSLLCTGVVRWGLLRRTEVVGASYGARAGAWLRHEGEGPRVSETLTFWAFRA</sequence>
<feature type="transmembrane region" description="Helical" evidence="1">
    <location>
        <begin position="60"/>
        <end position="84"/>
    </location>
</feature>
<keyword evidence="1" id="KW-0812">Transmembrane</keyword>
<reference evidence="2 3" key="1">
    <citation type="submission" date="2019-07" db="EMBL/GenBank/DDBJ databases">
        <title>WGS assembly of Gossypium tomentosum.</title>
        <authorList>
            <person name="Chen Z.J."/>
            <person name="Sreedasyam A."/>
            <person name="Ando A."/>
            <person name="Song Q."/>
            <person name="De L."/>
            <person name="Hulse-Kemp A."/>
            <person name="Ding M."/>
            <person name="Ye W."/>
            <person name="Kirkbride R."/>
            <person name="Jenkins J."/>
            <person name="Plott C."/>
            <person name="Lovell J."/>
            <person name="Lin Y.-M."/>
            <person name="Vaughn R."/>
            <person name="Liu B."/>
            <person name="Li W."/>
            <person name="Simpson S."/>
            <person name="Scheffler B."/>
            <person name="Saski C."/>
            <person name="Grover C."/>
            <person name="Hu G."/>
            <person name="Conover J."/>
            <person name="Carlson J."/>
            <person name="Shu S."/>
            <person name="Boston L."/>
            <person name="Williams M."/>
            <person name="Peterson D."/>
            <person name="Mcgee K."/>
            <person name="Jones D."/>
            <person name="Wendel J."/>
            <person name="Stelly D."/>
            <person name="Grimwood J."/>
            <person name="Schmutz J."/>
        </authorList>
    </citation>
    <scope>NUCLEOTIDE SEQUENCE [LARGE SCALE GENOMIC DNA]</scope>
    <source>
        <strain evidence="2">7179.01</strain>
    </source>
</reference>
<name>A0A5D2QZD8_GOSTO</name>
<evidence type="ECO:0000313" key="3">
    <source>
        <dbReference type="Proteomes" id="UP000322667"/>
    </source>
</evidence>
<gene>
    <name evidence="2" type="ORF">ES332_A04G171200v1</name>
</gene>